<reference evidence="2" key="1">
    <citation type="journal article" date="2018" name="Nat. Microbiol.">
        <title>Leveraging single-cell genomics to expand the fungal tree of life.</title>
        <authorList>
            <person name="Ahrendt S.R."/>
            <person name="Quandt C.A."/>
            <person name="Ciobanu D."/>
            <person name="Clum A."/>
            <person name="Salamov A."/>
            <person name="Andreopoulos B."/>
            <person name="Cheng J.F."/>
            <person name="Woyke T."/>
            <person name="Pelin A."/>
            <person name="Henrissat B."/>
            <person name="Reynolds N.K."/>
            <person name="Benny G.L."/>
            <person name="Smith M.E."/>
            <person name="James T.Y."/>
            <person name="Grigoriev I.V."/>
        </authorList>
    </citation>
    <scope>NUCLEOTIDE SEQUENCE [LARGE SCALE GENOMIC DNA]</scope>
</reference>
<dbReference type="Proteomes" id="UP000269721">
    <property type="component" value="Unassembled WGS sequence"/>
</dbReference>
<dbReference type="AlphaFoldDB" id="A0A4P9WA59"/>
<protein>
    <submittedName>
        <fullName evidence="1">Uncharacterized protein</fullName>
    </submittedName>
</protein>
<gene>
    <name evidence="1" type="ORF">BDK51DRAFT_42653</name>
</gene>
<dbReference type="EMBL" id="KZ996294">
    <property type="protein sequence ID" value="RKO89092.1"/>
    <property type="molecule type" value="Genomic_DNA"/>
</dbReference>
<name>A0A4P9WA59_9FUNG</name>
<keyword evidence="2" id="KW-1185">Reference proteome</keyword>
<evidence type="ECO:0000313" key="1">
    <source>
        <dbReference type="EMBL" id="RKO89092.1"/>
    </source>
</evidence>
<sequence>MSANVVSCCNRIPSFLPDVLSPISERRLIDGFDVVGAYNRWCPLPPHLIFKLCSLPSDSPPSYLPTGPLPLHILLFRPPPLRRPRFILLPSSSSRVKCPFQTCPPKISATNCTPAHLPKHAVCPRRSSALRAWRESVQRTCLGGFRMAQLLAALLVTAALSTLRVASSSPINSLRLARRSGGQLVTGADPRLIILQCIGKDRFRGRGSPLNGEK</sequence>
<accession>A0A4P9WA59</accession>
<organism evidence="1 2">
    <name type="scientific">Blyttiomyces helicus</name>
    <dbReference type="NCBI Taxonomy" id="388810"/>
    <lineage>
        <taxon>Eukaryota</taxon>
        <taxon>Fungi</taxon>
        <taxon>Fungi incertae sedis</taxon>
        <taxon>Chytridiomycota</taxon>
        <taxon>Chytridiomycota incertae sedis</taxon>
        <taxon>Chytridiomycetes</taxon>
        <taxon>Chytridiomycetes incertae sedis</taxon>
        <taxon>Blyttiomyces</taxon>
    </lineage>
</organism>
<proteinExistence type="predicted"/>
<evidence type="ECO:0000313" key="2">
    <source>
        <dbReference type="Proteomes" id="UP000269721"/>
    </source>
</evidence>